<dbReference type="Gene3D" id="1.10.287.2620">
    <property type="match status" value="1"/>
</dbReference>
<dbReference type="FunFam" id="3.40.50.300:FF:000063">
    <property type="entry name" value="dynein heavy chain 6, axonemal"/>
    <property type="match status" value="1"/>
</dbReference>
<dbReference type="FunFam" id="1.20.140.100:FF:000004">
    <property type="entry name" value="Dynein axonemal heavy chain 6"/>
    <property type="match status" value="1"/>
</dbReference>
<accession>A0AAV1JZS2</accession>
<sequence>MNCETLYWKPKELAFHFPHKKLLEKIEHVEKEPEPLTGFTFAQEERFRKERKTAKLQLEPIKIDDGKDKKKKIKIQESRSNSDVVKSQPHTSDPLKIKPVVASQKEVIQYVREHHECGFLYMIYAVHPQNVYFTPYYLKVVPYEQIDRKNYLTISPCGVTHFTNEMVFTKLPDWEQEYNIFVSLTDIQFFRNYRYWKAFYVWQKSILFRKYSKTRKKIAKKLFILTPVLGKALLHMQAICCDMYMKSFADVSRDMDTAFFYFIEVLMKRVEYVREKLLEFRAIALELITAACHAALYQQGFIYDDRNIPPFQIIRGKPTGGMSYTEKANKRNYCERLACFIKLMDYMTNYMLYRLTKRSNAMMADMLRVHVQFNPSKELLEGTELDEVLEEWPRQTEICKWALFQVDAYVVSSGEFVLNPSEKLISSYMEKITDYWEEYVRTFHNFLNEETLQIFVQPTIMGKQVEWSAGQSPNLYFLMHQDKKMLADIGFIPQSLRDAFSGVWTFLKRMNKFMANFKEAHEMDVNIIRQERDVNVLKQLCEKFVKQMEDIEDVVSYQPLGLIFLCLSPFQELFRPQPRRLFDVVHTTTPDIGRGCIDEILEGISGIEDDINREPESAGELVAFNTLLDGLESRVAKLEERLEYLRELYDLMGEFNIAIPPDDMTDYLGLSVALGTLRTNVDSKLETRGKLAGLFASQIGKDIMELMLDVNKLRDEVAQPWLYDEKSDIEKVLEVLEDLMEKLMACSARDKQIREWQKVFKIPPARLEQLDEAINDVRLRQMLWKNSKEWNELYASWYEVPFNTLDIDDIQTTTINYGKAFNQLDKGLPPNKIVPGCKETIDIIKEKLPVMSYLRNPALKPRHWVRVEEILHTRITPDMVLTLKMLEDLGAFQHAEELMEVAGQASSEAGLEGLLKKVEEIWAALEFPVLLHKDARDVYVLGGLDEIQAAVDESNIHISTILSSRNCGPIRSRVEEWAKNLELFARTLEEWYACQQTWIYLEVIFSAPDIQRQLPNETRLFTIVDKSWKDIMRKLAKVPLAMPAATQPKLYEEFVRNNEMLDQIMKCLEAYLETKRVAFPRFFFLSNDELLEILAQTRNPHAVQPHLRKCFDAIAKLEFGVKLPESEMEVTEDGTLVEREMSFATRDALQAKLAKTAKAEDLTTDIIAMLSPEGERINLGKGLKARGNVEDWLGKVEEAMFASVKRSMKFALKDYEMRPRVEWVALHPNQVVLTVSQTMWARGIHEIFDLDIPLRIDTALMAYETKCITDLNDLAALTRQNLTSLFRKVLCALITVDVHARDTINHMVEKHVQRANDFEWLKMIRYYWEDDIDNCVARMSSAMYIYGHEYLGAGGVLVITPLTDRCYLCLMGALQLDLGGAPAGPAGTGKTETTKDLAKALAIQCVVFNCSEGLDYKMMGRFFSGLATSGAWCCFDEFNRIDIEVLSVIAQQLITIRNAKVAKQSRFMFEGREIKLVRTCAAFITMNPGYAGRTELPDNLKALFRPISMMVPDYALIAEVILYSEGFESSKGLAKKMVQMYKLSSEQLSKQDHYDFGMRAVKSVLVMAGALKRASPDQHEEMTLLCALNDSNLPKFLAADAILFAGILSDLFPGVDLPVRDYGVMEEIIITIILERKLQVEVCQIRKVIQLHETMIVRWGVMLVGPTGGGKTTVLHVLGDTYTRLYESGVVGSTYQIVHKYIMNPKSLSIGELYGEVNLQTLEWHDGILPLSLRTAVQCEDPDHQWLICDGPVDAVWIENMNTVLDDNKMLCLSNSERIKLTPYVHMVFEVADLAQASPATVSRCGMVYIDPGELGYLPYVRSWLNDGIDKNLFTQENADLLYELFKMLEVGVTHVNTKCSVGIKQVDISKISALCYLMGALLSEPGERFPEKAAVKTYIAYCFIFCYVWCIGGNILEGNRKAFEEVVKRQFEAFEEAEYFPQGFNFFDMYMDTKHRKLKVWAEIIPEFLYDCNKPFFETLVPTIDTVRYGYLFEKLLNSGKPVMFTGNTGKGTKN</sequence>
<dbReference type="InterPro" id="IPR043157">
    <property type="entry name" value="Dynein_AAA1S"/>
</dbReference>
<dbReference type="InterPro" id="IPR035699">
    <property type="entry name" value="AAA_6"/>
</dbReference>
<evidence type="ECO:0000256" key="1">
    <source>
        <dbReference type="ARBA" id="ARBA00008887"/>
    </source>
</evidence>
<dbReference type="EMBL" id="CAVLEF010000279">
    <property type="protein sequence ID" value="CAK1555014.1"/>
    <property type="molecule type" value="Genomic_DNA"/>
</dbReference>
<keyword evidence="8" id="KW-1185">Reference proteome</keyword>
<dbReference type="PANTHER" id="PTHR45703:SF36">
    <property type="entry name" value="DYNEIN HEAVY CHAIN, CYTOPLASMIC"/>
    <property type="match status" value="1"/>
</dbReference>
<dbReference type="FunFam" id="1.20.58.1120:FF:000001">
    <property type="entry name" value="dynein heavy chain 2, axonemal"/>
    <property type="match status" value="1"/>
</dbReference>
<feature type="domain" description="Dynein heavy chain linker" evidence="4">
    <location>
        <begin position="770"/>
        <end position="1209"/>
    </location>
</feature>
<dbReference type="Gene3D" id="3.20.180.20">
    <property type="entry name" value="Dynein heavy chain, N-terminal domain 2"/>
    <property type="match status" value="1"/>
</dbReference>
<dbReference type="Gene3D" id="1.20.140.100">
    <property type="entry name" value="Dynein heavy chain, N-terminal domain 2"/>
    <property type="match status" value="1"/>
</dbReference>
<evidence type="ECO:0000313" key="8">
    <source>
        <dbReference type="Proteomes" id="UP001497472"/>
    </source>
</evidence>
<dbReference type="FunFam" id="1.10.8.710:FF:000004">
    <property type="entry name" value="Dynein axonemal heavy chain 6"/>
    <property type="match status" value="1"/>
</dbReference>
<feature type="coiled-coil region" evidence="2">
    <location>
        <begin position="621"/>
        <end position="648"/>
    </location>
</feature>
<feature type="compositionally biased region" description="Polar residues" evidence="3">
    <location>
        <begin position="78"/>
        <end position="91"/>
    </location>
</feature>
<dbReference type="Gene3D" id="1.20.58.1120">
    <property type="match status" value="1"/>
</dbReference>
<dbReference type="GO" id="GO:0007018">
    <property type="term" value="P:microtubule-based movement"/>
    <property type="evidence" value="ECO:0007669"/>
    <property type="project" value="InterPro"/>
</dbReference>
<protein>
    <recommendedName>
        <fullName evidence="9">Dynein heavy chain 6, axonemal</fullName>
    </recommendedName>
</protein>
<dbReference type="InterPro" id="IPR027417">
    <property type="entry name" value="P-loop_NTPase"/>
</dbReference>
<evidence type="ECO:0000256" key="2">
    <source>
        <dbReference type="SAM" id="Coils"/>
    </source>
</evidence>
<dbReference type="Pfam" id="PF08393">
    <property type="entry name" value="DHC_N2"/>
    <property type="match status" value="1"/>
</dbReference>
<organism evidence="7 8">
    <name type="scientific">Leptosia nina</name>
    <dbReference type="NCBI Taxonomy" id="320188"/>
    <lineage>
        <taxon>Eukaryota</taxon>
        <taxon>Metazoa</taxon>
        <taxon>Ecdysozoa</taxon>
        <taxon>Arthropoda</taxon>
        <taxon>Hexapoda</taxon>
        <taxon>Insecta</taxon>
        <taxon>Pterygota</taxon>
        <taxon>Neoptera</taxon>
        <taxon>Endopterygota</taxon>
        <taxon>Lepidoptera</taxon>
        <taxon>Glossata</taxon>
        <taxon>Ditrysia</taxon>
        <taxon>Papilionoidea</taxon>
        <taxon>Pieridae</taxon>
        <taxon>Pierinae</taxon>
        <taxon>Leptosia</taxon>
    </lineage>
</organism>
<evidence type="ECO:0000259" key="4">
    <source>
        <dbReference type="Pfam" id="PF08393"/>
    </source>
</evidence>
<feature type="region of interest" description="Disordered" evidence="3">
    <location>
        <begin position="67"/>
        <end position="93"/>
    </location>
</feature>
<dbReference type="FunFam" id="3.20.180.20:FF:000004">
    <property type="entry name" value="Dynein axonemal heavy chain 6"/>
    <property type="match status" value="1"/>
</dbReference>
<name>A0AAV1JZS2_9NEOP</name>
<dbReference type="InterPro" id="IPR041466">
    <property type="entry name" value="Dynein_AAA5_ext"/>
</dbReference>
<gene>
    <name evidence="7" type="ORF">LNINA_LOCUS13858</name>
</gene>
<proteinExistence type="inferred from homology"/>
<dbReference type="GO" id="GO:0005524">
    <property type="term" value="F:ATP binding"/>
    <property type="evidence" value="ECO:0007669"/>
    <property type="project" value="InterPro"/>
</dbReference>
<keyword evidence="2" id="KW-0175">Coiled coil</keyword>
<dbReference type="GO" id="GO:0051959">
    <property type="term" value="F:dynein light intermediate chain binding"/>
    <property type="evidence" value="ECO:0007669"/>
    <property type="project" value="InterPro"/>
</dbReference>
<reference evidence="7 8" key="1">
    <citation type="submission" date="2023-11" db="EMBL/GenBank/DDBJ databases">
        <authorList>
            <person name="Okamura Y."/>
        </authorList>
    </citation>
    <scope>NUCLEOTIDE SEQUENCE [LARGE SCALE GENOMIC DNA]</scope>
</reference>
<dbReference type="InterPro" id="IPR042228">
    <property type="entry name" value="Dynein_linker_3"/>
</dbReference>
<feature type="domain" description="Dynein heavy chain AAA 5 extension" evidence="6">
    <location>
        <begin position="1845"/>
        <end position="1964"/>
    </location>
</feature>
<dbReference type="GO" id="GO:0045505">
    <property type="term" value="F:dynein intermediate chain binding"/>
    <property type="evidence" value="ECO:0007669"/>
    <property type="project" value="InterPro"/>
</dbReference>
<dbReference type="Pfam" id="PF12774">
    <property type="entry name" value="AAA_6"/>
    <property type="match status" value="1"/>
</dbReference>
<evidence type="ECO:0000256" key="3">
    <source>
        <dbReference type="SAM" id="MobiDB-lite"/>
    </source>
</evidence>
<dbReference type="Gene3D" id="1.10.8.710">
    <property type="match status" value="1"/>
</dbReference>
<evidence type="ECO:0000313" key="7">
    <source>
        <dbReference type="EMBL" id="CAK1555014.1"/>
    </source>
</evidence>
<dbReference type="GO" id="GO:0030286">
    <property type="term" value="C:dynein complex"/>
    <property type="evidence" value="ECO:0007669"/>
    <property type="project" value="InterPro"/>
</dbReference>
<comment type="similarity">
    <text evidence="1">Belongs to the dynein heavy chain family.</text>
</comment>
<comment type="caution">
    <text evidence="7">The sequence shown here is derived from an EMBL/GenBank/DDBJ whole genome shotgun (WGS) entry which is preliminary data.</text>
</comment>
<evidence type="ECO:0000259" key="5">
    <source>
        <dbReference type="Pfam" id="PF12774"/>
    </source>
</evidence>
<dbReference type="InterPro" id="IPR013602">
    <property type="entry name" value="Dynein_heavy_linker"/>
</dbReference>
<dbReference type="InterPro" id="IPR026983">
    <property type="entry name" value="DHC"/>
</dbReference>
<feature type="domain" description="Dynein heavy chain hydrolytic ATP-binding dynein motor region" evidence="5">
    <location>
        <begin position="1346"/>
        <end position="1672"/>
    </location>
</feature>
<evidence type="ECO:0000259" key="6">
    <source>
        <dbReference type="Pfam" id="PF17852"/>
    </source>
</evidence>
<dbReference type="SUPFAM" id="SSF52540">
    <property type="entry name" value="P-loop containing nucleoside triphosphate hydrolases"/>
    <property type="match status" value="2"/>
</dbReference>
<dbReference type="PANTHER" id="PTHR45703">
    <property type="entry name" value="DYNEIN HEAVY CHAIN"/>
    <property type="match status" value="1"/>
</dbReference>
<dbReference type="Gene3D" id="3.40.50.300">
    <property type="entry name" value="P-loop containing nucleotide triphosphate hydrolases"/>
    <property type="match status" value="3"/>
</dbReference>
<dbReference type="Pfam" id="PF17852">
    <property type="entry name" value="Dynein_AAA_lid"/>
    <property type="match status" value="1"/>
</dbReference>
<dbReference type="InterPro" id="IPR042222">
    <property type="entry name" value="Dynein_2_N"/>
</dbReference>
<dbReference type="Pfam" id="PF12775">
    <property type="entry name" value="AAA_7"/>
    <property type="match status" value="1"/>
</dbReference>
<evidence type="ECO:0008006" key="9">
    <source>
        <dbReference type="Google" id="ProtNLM"/>
    </source>
</evidence>
<dbReference type="Proteomes" id="UP001497472">
    <property type="component" value="Unassembled WGS sequence"/>
</dbReference>